<evidence type="ECO:0000256" key="2">
    <source>
        <dbReference type="ARBA" id="ARBA00008467"/>
    </source>
</evidence>
<evidence type="ECO:0000256" key="4">
    <source>
        <dbReference type="RuleBase" id="RU003694"/>
    </source>
</evidence>
<dbReference type="GO" id="GO:0005829">
    <property type="term" value="C:cytosol"/>
    <property type="evidence" value="ECO:0007669"/>
    <property type="project" value="TreeGrafter"/>
</dbReference>
<dbReference type="Gene3D" id="3.40.47.10">
    <property type="match status" value="1"/>
</dbReference>
<dbReference type="CDD" id="cd00834">
    <property type="entry name" value="KAS_I_II"/>
    <property type="match status" value="1"/>
</dbReference>
<dbReference type="SMART" id="SM00825">
    <property type="entry name" value="PKS_KS"/>
    <property type="match status" value="1"/>
</dbReference>
<dbReference type="PANTHER" id="PTHR11712:SF336">
    <property type="entry name" value="3-OXOACYL-[ACYL-CARRIER-PROTEIN] SYNTHASE, MITOCHONDRIAL"/>
    <property type="match status" value="1"/>
</dbReference>
<dbReference type="Pfam" id="PF02801">
    <property type="entry name" value="Ketoacyl-synt_C"/>
    <property type="match status" value="1"/>
</dbReference>
<dbReference type="Proteomes" id="UP001139311">
    <property type="component" value="Unassembled WGS sequence"/>
</dbReference>
<dbReference type="PROSITE" id="PS52004">
    <property type="entry name" value="KS3_2"/>
    <property type="match status" value="1"/>
</dbReference>
<dbReference type="EC" id="2.3.1.179" evidence="6"/>
<dbReference type="SUPFAM" id="SSF53901">
    <property type="entry name" value="Thiolase-like"/>
    <property type="match status" value="2"/>
</dbReference>
<evidence type="ECO:0000313" key="7">
    <source>
        <dbReference type="Proteomes" id="UP001139311"/>
    </source>
</evidence>
<accession>A0A9X1IEX0</accession>
<name>A0A9X1IEX0_9PROT</name>
<evidence type="ECO:0000259" key="5">
    <source>
        <dbReference type="PROSITE" id="PS52004"/>
    </source>
</evidence>
<evidence type="ECO:0000256" key="3">
    <source>
        <dbReference type="ARBA" id="ARBA00022679"/>
    </source>
</evidence>
<keyword evidence="6" id="KW-0012">Acyltransferase</keyword>
<comment type="pathway">
    <text evidence="1">Lipid metabolism; fatty acid biosynthesis.</text>
</comment>
<dbReference type="InterPro" id="IPR020841">
    <property type="entry name" value="PKS_Beta-ketoAc_synthase_dom"/>
</dbReference>
<comment type="caution">
    <text evidence="6">The sequence shown here is derived from an EMBL/GenBank/DDBJ whole genome shotgun (WGS) entry which is preliminary data.</text>
</comment>
<sequence length="432" mass="44551">MTQSNSRASGATRDHLGRPIVAVTGIGLVTPLGIGVEESWAGLLAGRSGIRRITRFPTEHLKTTIAGQVDLPEEAGHGPLTSPGRVERMAALAAEEAIAGAGIGRKGAFPGPLFLGMPPVEVEWPQRLDLARGGVGAEGSKYPALIAAATGRTELFEGALFGGVGERLADRFGTRGAPIEITTACATGASAIQLGLEAIQRGEADAALCLGAEGSVQPEALIRFSLLSALSTRNEDPARASRPFEKTREGFVMSEGAAALVLESLESARARGATVLGLVLGAGERADSFHRTRSNPDGGAIIGAMRAAIADAGLEPGQIDYVNAHGTGTPENDKMETLGMRAVFGEGCPPISSNKSMIGHTLSAAGAIEAVFSLLTIRDQRLPPTINHETPDPAIPLDVVPNVARDARVQRVLSNSFGFGGQNVCLVLGAAA</sequence>
<evidence type="ECO:0000313" key="6">
    <source>
        <dbReference type="EMBL" id="MCB4821840.1"/>
    </source>
</evidence>
<protein>
    <submittedName>
        <fullName evidence="6">Beta-ketoacyl-ACP synthase</fullName>
        <ecNumber evidence="6">2.3.1.179</ecNumber>
    </submittedName>
</protein>
<dbReference type="InterPro" id="IPR014030">
    <property type="entry name" value="Ketoacyl_synth_N"/>
</dbReference>
<dbReference type="InterPro" id="IPR014031">
    <property type="entry name" value="Ketoacyl_synth_C"/>
</dbReference>
<dbReference type="PANTHER" id="PTHR11712">
    <property type="entry name" value="POLYKETIDE SYNTHASE-RELATED"/>
    <property type="match status" value="1"/>
</dbReference>
<evidence type="ECO:0000256" key="1">
    <source>
        <dbReference type="ARBA" id="ARBA00005194"/>
    </source>
</evidence>
<keyword evidence="7" id="KW-1185">Reference proteome</keyword>
<keyword evidence="3 4" id="KW-0808">Transferase</keyword>
<feature type="domain" description="Ketosynthase family 3 (KS3)" evidence="5">
    <location>
        <begin position="18"/>
        <end position="430"/>
    </location>
</feature>
<dbReference type="GO" id="GO:0006633">
    <property type="term" value="P:fatty acid biosynthetic process"/>
    <property type="evidence" value="ECO:0007669"/>
    <property type="project" value="TreeGrafter"/>
</dbReference>
<organism evidence="6 7">
    <name type="scientific">Roseicella aerolata</name>
    <dbReference type="NCBI Taxonomy" id="2883479"/>
    <lineage>
        <taxon>Bacteria</taxon>
        <taxon>Pseudomonadati</taxon>
        <taxon>Pseudomonadota</taxon>
        <taxon>Alphaproteobacteria</taxon>
        <taxon>Acetobacterales</taxon>
        <taxon>Roseomonadaceae</taxon>
        <taxon>Roseicella</taxon>
    </lineage>
</organism>
<comment type="similarity">
    <text evidence="2 4">Belongs to the thiolase-like superfamily. Beta-ketoacyl-ACP synthases family.</text>
</comment>
<dbReference type="GO" id="GO:0004315">
    <property type="term" value="F:3-oxoacyl-[acyl-carrier-protein] synthase activity"/>
    <property type="evidence" value="ECO:0007669"/>
    <property type="project" value="UniProtKB-EC"/>
</dbReference>
<dbReference type="RefSeq" id="WP_226607177.1">
    <property type="nucleotide sequence ID" value="NZ_JAJAQI010000010.1"/>
</dbReference>
<reference evidence="6" key="1">
    <citation type="submission" date="2021-10" db="EMBL/GenBank/DDBJ databases">
        <title>Roseicella aerolatum sp. nov., isolated from aerosols of e-waste dismantling site.</title>
        <authorList>
            <person name="Qin T."/>
        </authorList>
    </citation>
    <scope>NUCLEOTIDE SEQUENCE</scope>
    <source>
        <strain evidence="6">GB24</strain>
    </source>
</reference>
<dbReference type="NCBIfam" id="NF005076">
    <property type="entry name" value="PRK06501.1"/>
    <property type="match status" value="1"/>
</dbReference>
<dbReference type="EMBL" id="JAJAQI010000010">
    <property type="protein sequence ID" value="MCB4821840.1"/>
    <property type="molecule type" value="Genomic_DNA"/>
</dbReference>
<dbReference type="Pfam" id="PF00109">
    <property type="entry name" value="ketoacyl-synt"/>
    <property type="match status" value="1"/>
</dbReference>
<proteinExistence type="inferred from homology"/>
<gene>
    <name evidence="6" type="ORF">LHA35_08860</name>
</gene>
<dbReference type="InterPro" id="IPR016039">
    <property type="entry name" value="Thiolase-like"/>
</dbReference>
<dbReference type="InterPro" id="IPR000794">
    <property type="entry name" value="Beta-ketoacyl_synthase"/>
</dbReference>
<dbReference type="AlphaFoldDB" id="A0A9X1IEX0"/>